<dbReference type="InterPro" id="IPR024771">
    <property type="entry name" value="SUZ"/>
</dbReference>
<proteinExistence type="predicted"/>
<feature type="region of interest" description="Disordered" evidence="1">
    <location>
        <begin position="1"/>
        <end position="22"/>
    </location>
</feature>
<dbReference type="EMBL" id="JACEFF010000489">
    <property type="protein sequence ID" value="KAH9636588.1"/>
    <property type="molecule type" value="Genomic_DNA"/>
</dbReference>
<dbReference type="AlphaFoldDB" id="A0A922SGY9"/>
<gene>
    <name evidence="3" type="ORF">HF086_002662</name>
</gene>
<accession>A0A922SGY9</accession>
<feature type="region of interest" description="Disordered" evidence="1">
    <location>
        <begin position="125"/>
        <end position="165"/>
    </location>
</feature>
<protein>
    <recommendedName>
        <fullName evidence="2">SUZ domain-containing protein</fullName>
    </recommendedName>
</protein>
<feature type="compositionally biased region" description="Polar residues" evidence="1">
    <location>
        <begin position="127"/>
        <end position="148"/>
    </location>
</feature>
<evidence type="ECO:0000256" key="1">
    <source>
        <dbReference type="SAM" id="MobiDB-lite"/>
    </source>
</evidence>
<reference evidence="3" key="1">
    <citation type="journal article" date="2021" name="G3 (Bethesda)">
        <title>Genome and transcriptome analysis of the beet armyworm Spodoptera exigua reveals targets for pest control. .</title>
        <authorList>
            <person name="Simon S."/>
            <person name="Breeschoten T."/>
            <person name="Jansen H.J."/>
            <person name="Dirks R.P."/>
            <person name="Schranz M.E."/>
            <person name="Ros V.I.D."/>
        </authorList>
    </citation>
    <scope>NUCLEOTIDE SEQUENCE</scope>
    <source>
        <strain evidence="3">TB_SE_WUR_2020</strain>
    </source>
</reference>
<dbReference type="Pfam" id="PF12752">
    <property type="entry name" value="SUZ"/>
    <property type="match status" value="1"/>
</dbReference>
<feature type="domain" description="SUZ" evidence="2">
    <location>
        <begin position="10"/>
        <end position="33"/>
    </location>
</feature>
<evidence type="ECO:0000313" key="4">
    <source>
        <dbReference type="Proteomes" id="UP000814243"/>
    </source>
</evidence>
<evidence type="ECO:0000313" key="3">
    <source>
        <dbReference type="EMBL" id="KAH9636588.1"/>
    </source>
</evidence>
<dbReference type="Proteomes" id="UP000814243">
    <property type="component" value="Unassembled WGS sequence"/>
</dbReference>
<sequence length="221" mass="25414">MEEPGVTLASYRSKSLEQREKEYERVRRRIFSSLDSNNEKRRGRLEKQHSFIDNAIPGASPVAGPPWSGGGVAPVPPKLVVPELYPLHCVQYPHSYPHYNIVYPQVIQQPYPVCQPMYPVIEKQTEQRNSNRNSKHNSISNSACQTPFQEDKLAEEEKKSRQNSEITAKIQQIKTQMAQLNTKDGKEKEYRKRDDFRQRRNNGNGLLGNCPVNNYNGRVFG</sequence>
<feature type="compositionally biased region" description="Basic and acidic residues" evidence="1">
    <location>
        <begin position="149"/>
        <end position="162"/>
    </location>
</feature>
<feature type="region of interest" description="Disordered" evidence="1">
    <location>
        <begin position="177"/>
        <end position="209"/>
    </location>
</feature>
<name>A0A922SGY9_SPOEX</name>
<comment type="caution">
    <text evidence="3">The sequence shown here is derived from an EMBL/GenBank/DDBJ whole genome shotgun (WGS) entry which is preliminary data.</text>
</comment>
<organism evidence="3 4">
    <name type="scientific">Spodoptera exigua</name>
    <name type="common">Beet armyworm</name>
    <name type="synonym">Noctua fulgens</name>
    <dbReference type="NCBI Taxonomy" id="7107"/>
    <lineage>
        <taxon>Eukaryota</taxon>
        <taxon>Metazoa</taxon>
        <taxon>Ecdysozoa</taxon>
        <taxon>Arthropoda</taxon>
        <taxon>Hexapoda</taxon>
        <taxon>Insecta</taxon>
        <taxon>Pterygota</taxon>
        <taxon>Neoptera</taxon>
        <taxon>Endopterygota</taxon>
        <taxon>Lepidoptera</taxon>
        <taxon>Glossata</taxon>
        <taxon>Ditrysia</taxon>
        <taxon>Noctuoidea</taxon>
        <taxon>Noctuidae</taxon>
        <taxon>Amphipyrinae</taxon>
        <taxon>Spodoptera</taxon>
    </lineage>
</organism>
<evidence type="ECO:0000259" key="2">
    <source>
        <dbReference type="Pfam" id="PF12752"/>
    </source>
</evidence>
<feature type="compositionally biased region" description="Basic and acidic residues" evidence="1">
    <location>
        <begin position="183"/>
        <end position="198"/>
    </location>
</feature>